<dbReference type="EMBL" id="JABFFQ010000005">
    <property type="protein sequence ID" value="MDV4343105.1"/>
    <property type="molecule type" value="Genomic_DNA"/>
</dbReference>
<gene>
    <name evidence="1" type="ORF">HL657_07980</name>
</gene>
<dbReference type="Proteomes" id="UP001273768">
    <property type="component" value="Unassembled WGS sequence"/>
</dbReference>
<name>A0ABU3Z3C9_9EURY</name>
<reference evidence="1 2" key="1">
    <citation type="submission" date="2020-05" db="EMBL/GenBank/DDBJ databases">
        <title>Isolation and characterization of methanoarchaea from a cold seep at offshore SW Taiwan.</title>
        <authorList>
            <person name="Chen Y.-W."/>
            <person name="Chen S.-C."/>
            <person name="Lai M.-C."/>
        </authorList>
    </citation>
    <scope>NUCLEOTIDE SEQUENCE [LARGE SCALE GENOMIC DNA]</scope>
    <source>
        <strain evidence="1 2">YWC-01</strain>
    </source>
</reference>
<proteinExistence type="predicted"/>
<dbReference type="RefSeq" id="WP_066958755.1">
    <property type="nucleotide sequence ID" value="NZ_JABFFQ010000005.1"/>
</dbReference>
<organism evidence="1 2">
    <name type="scientific">Methanoculleus nereidis</name>
    <dbReference type="NCBI Taxonomy" id="2735141"/>
    <lineage>
        <taxon>Archaea</taxon>
        <taxon>Methanobacteriati</taxon>
        <taxon>Methanobacteriota</taxon>
        <taxon>Stenosarchaea group</taxon>
        <taxon>Methanomicrobia</taxon>
        <taxon>Methanomicrobiales</taxon>
        <taxon>Methanomicrobiaceae</taxon>
        <taxon>Methanoculleus</taxon>
    </lineage>
</organism>
<accession>A0ABU3Z3C9</accession>
<protein>
    <submittedName>
        <fullName evidence="1">Uncharacterized protein</fullName>
    </submittedName>
</protein>
<sequence length="295" mass="33354">MTIDRILLGHNQFIGVDHFSQERARNKASLFKDNQRILDILDTFLEQGERGMMLSTHPKSREILAAISTKPELSNNINIYPLIPYAQGYIRKANEQGLVTMITDSLSSANTSKKFKILFKGGMGYLKKDHTDILSTMIDLELLPFNKFNTRSIFLHNILTDLALAFKAQNIFEFYIDYIKENYNATPAFGTVNFVKLVEAFEEWGLPKPLVMSSFNKIGFQMNPSKAACEECLKNYKVDVLAMSTLASGYIPPKEAYEYLFSLPNIKSVVVGVSTKEHARETINLIHSHLGNGLI</sequence>
<evidence type="ECO:0000313" key="1">
    <source>
        <dbReference type="EMBL" id="MDV4343105.1"/>
    </source>
</evidence>
<evidence type="ECO:0000313" key="2">
    <source>
        <dbReference type="Proteomes" id="UP001273768"/>
    </source>
</evidence>
<keyword evidence="2" id="KW-1185">Reference proteome</keyword>
<comment type="caution">
    <text evidence="1">The sequence shown here is derived from an EMBL/GenBank/DDBJ whole genome shotgun (WGS) entry which is preliminary data.</text>
</comment>